<feature type="region of interest" description="Disordered" evidence="1">
    <location>
        <begin position="142"/>
        <end position="170"/>
    </location>
</feature>
<sequence>MTTGSSRGGNTNTINTININNDHNTSIMTGRSPFHGRNNSNNNSNNSNNNNAASSYNHHFNIDQTTPHWSTVSSAEGDLDGNDVVDNRDATNSFGVGAYTTSKEECVSLSTSGTCSPPEDGQYAGSRYAYGNVVESREPLGRTKNVHTTISGSSSSDNVRTTRRVAGRRE</sequence>
<protein>
    <submittedName>
        <fullName evidence="2">Uncharacterized protein</fullName>
    </submittedName>
</protein>
<feature type="compositionally biased region" description="Polar residues" evidence="1">
    <location>
        <begin position="56"/>
        <end position="74"/>
    </location>
</feature>
<feature type="compositionally biased region" description="Low complexity" evidence="1">
    <location>
        <begin position="38"/>
        <end position="55"/>
    </location>
</feature>
<name>A0A7S2KN73_9STRA</name>
<evidence type="ECO:0000256" key="1">
    <source>
        <dbReference type="SAM" id="MobiDB-lite"/>
    </source>
</evidence>
<organism evidence="2">
    <name type="scientific">Leptocylindrus danicus</name>
    <dbReference type="NCBI Taxonomy" id="163516"/>
    <lineage>
        <taxon>Eukaryota</taxon>
        <taxon>Sar</taxon>
        <taxon>Stramenopiles</taxon>
        <taxon>Ochrophyta</taxon>
        <taxon>Bacillariophyta</taxon>
        <taxon>Coscinodiscophyceae</taxon>
        <taxon>Chaetocerotophycidae</taxon>
        <taxon>Leptocylindrales</taxon>
        <taxon>Leptocylindraceae</taxon>
        <taxon>Leptocylindrus</taxon>
    </lineage>
</organism>
<feature type="compositionally biased region" description="Low complexity" evidence="1">
    <location>
        <begin position="1"/>
        <end position="27"/>
    </location>
</feature>
<gene>
    <name evidence="2" type="ORF">LDAN0321_LOCUS10499</name>
</gene>
<accession>A0A7S2KN73</accession>
<evidence type="ECO:0000313" key="2">
    <source>
        <dbReference type="EMBL" id="CAD9581875.1"/>
    </source>
</evidence>
<dbReference type="AlphaFoldDB" id="A0A7S2KN73"/>
<feature type="compositionally biased region" description="Basic residues" evidence="1">
    <location>
        <begin position="161"/>
        <end position="170"/>
    </location>
</feature>
<feature type="region of interest" description="Disordered" evidence="1">
    <location>
        <begin position="1"/>
        <end position="86"/>
    </location>
</feature>
<feature type="compositionally biased region" description="Polar residues" evidence="1">
    <location>
        <begin position="146"/>
        <end position="159"/>
    </location>
</feature>
<proteinExistence type="predicted"/>
<reference evidence="2" key="1">
    <citation type="submission" date="2021-01" db="EMBL/GenBank/DDBJ databases">
        <authorList>
            <person name="Corre E."/>
            <person name="Pelletier E."/>
            <person name="Niang G."/>
            <person name="Scheremetjew M."/>
            <person name="Finn R."/>
            <person name="Kale V."/>
            <person name="Holt S."/>
            <person name="Cochrane G."/>
            <person name="Meng A."/>
            <person name="Brown T."/>
            <person name="Cohen L."/>
        </authorList>
    </citation>
    <scope>NUCLEOTIDE SEQUENCE</scope>
    <source>
        <strain evidence="2">B650</strain>
    </source>
</reference>
<dbReference type="EMBL" id="HBGY01016227">
    <property type="protein sequence ID" value="CAD9581875.1"/>
    <property type="molecule type" value="Transcribed_RNA"/>
</dbReference>